<reference evidence="2 3" key="1">
    <citation type="submission" date="2017-05" db="EMBL/GenBank/DDBJ databases">
        <title>Complete genome sequence of Corynebacterium striatum KC-Na-1 isolated from Neophocaena asiaeorientalis in Korea.</title>
        <authorList>
            <person name="Kim J.H."/>
            <person name="Lee K."/>
        </authorList>
    </citation>
    <scope>NUCLEOTIDE SEQUENCE [LARGE SCALE GENOMIC DNA]</scope>
    <source>
        <strain evidence="2 3">KC-Na-01</strain>
    </source>
</reference>
<evidence type="ECO:0000313" key="2">
    <source>
        <dbReference type="EMBL" id="ART20280.1"/>
    </source>
</evidence>
<dbReference type="SUPFAM" id="SSF50494">
    <property type="entry name" value="Trypsin-like serine proteases"/>
    <property type="match status" value="1"/>
</dbReference>
<gene>
    <name evidence="2" type="ORF">CBE89_01255</name>
</gene>
<dbReference type="EMBL" id="CP021252">
    <property type="protein sequence ID" value="ART20280.1"/>
    <property type="molecule type" value="Genomic_DNA"/>
</dbReference>
<evidence type="ECO:0000256" key="1">
    <source>
        <dbReference type="SAM" id="MobiDB-lite"/>
    </source>
</evidence>
<organism evidence="2 3">
    <name type="scientific">Corynebacterium striatum</name>
    <dbReference type="NCBI Taxonomy" id="43770"/>
    <lineage>
        <taxon>Bacteria</taxon>
        <taxon>Bacillati</taxon>
        <taxon>Actinomycetota</taxon>
        <taxon>Actinomycetes</taxon>
        <taxon>Mycobacteriales</taxon>
        <taxon>Corynebacteriaceae</taxon>
        <taxon>Corynebacterium</taxon>
    </lineage>
</organism>
<sequence>MLIGLLAHRLIMFHVKRETVTLVVGAILAVVTRPIDPIGNLSFLDATEHSVGLLDAIGAAGVICAGFHRPRYAEFGQELVRAGETGGFYGWSPKGMGKSGHLSVTQADIKQVEDFALYGGKQTLTTELANGAKPQPGDSGGPLMTDGRDSVLLLPQKGIKNDPVKPGHREHRV</sequence>
<accession>A0A2Z2IW21</accession>
<proteinExistence type="predicted"/>
<dbReference type="Proteomes" id="UP000250197">
    <property type="component" value="Chromosome"/>
</dbReference>
<evidence type="ECO:0000313" key="3">
    <source>
        <dbReference type="Proteomes" id="UP000250197"/>
    </source>
</evidence>
<dbReference type="InterPro" id="IPR009003">
    <property type="entry name" value="Peptidase_S1_PA"/>
</dbReference>
<evidence type="ECO:0008006" key="4">
    <source>
        <dbReference type="Google" id="ProtNLM"/>
    </source>
</evidence>
<dbReference type="KEGG" id="cstr:CBE89_01255"/>
<dbReference type="AlphaFoldDB" id="A0A2Z2IW21"/>
<feature type="region of interest" description="Disordered" evidence="1">
    <location>
        <begin position="127"/>
        <end position="148"/>
    </location>
</feature>
<name>A0A2Z2IW21_CORST</name>
<protein>
    <recommendedName>
        <fullName evidence="4">Peptidase S1 domain-containing protein</fullName>
    </recommendedName>
</protein>
<feature type="compositionally biased region" description="Basic and acidic residues" evidence="1">
    <location>
        <begin position="159"/>
        <end position="173"/>
    </location>
</feature>
<feature type="region of interest" description="Disordered" evidence="1">
    <location>
        <begin position="154"/>
        <end position="173"/>
    </location>
</feature>